<evidence type="ECO:0000256" key="7">
    <source>
        <dbReference type="ARBA" id="ARBA00023136"/>
    </source>
</evidence>
<keyword evidence="8 10" id="KW-0675">Receptor</keyword>
<dbReference type="GO" id="GO:0007165">
    <property type="term" value="P:signal transduction"/>
    <property type="evidence" value="ECO:0007669"/>
    <property type="project" value="UniProtKB-KW"/>
</dbReference>
<comment type="subcellular location">
    <subcellularLocation>
        <location evidence="1 10">Cell membrane</location>
        <topology evidence="1 10">Multi-pass membrane protein</topology>
    </subcellularLocation>
</comment>
<dbReference type="GO" id="GO:0005549">
    <property type="term" value="F:odorant binding"/>
    <property type="evidence" value="ECO:0007669"/>
    <property type="project" value="InterPro"/>
</dbReference>
<keyword evidence="5 10" id="KW-0552">Olfaction</keyword>
<comment type="similarity">
    <text evidence="10">Belongs to the insect chemoreceptor superfamily. Heteromeric odorant receptor channel (TC 1.A.69) family.</text>
</comment>
<keyword evidence="4 10" id="KW-0812">Transmembrane</keyword>
<dbReference type="AlphaFoldDB" id="A0A0M4JMF9"/>
<protein>
    <recommendedName>
        <fullName evidence="10">Odorant receptor</fullName>
    </recommendedName>
</protein>
<dbReference type="PANTHER" id="PTHR21137">
    <property type="entry name" value="ODORANT RECEPTOR"/>
    <property type="match status" value="1"/>
</dbReference>
<evidence type="ECO:0000256" key="1">
    <source>
        <dbReference type="ARBA" id="ARBA00004651"/>
    </source>
</evidence>
<feature type="transmembrane region" description="Helical" evidence="10">
    <location>
        <begin position="35"/>
        <end position="55"/>
    </location>
</feature>
<sequence length="428" mass="46758">MEFESMMGPGLPLMRLTGLWQMGRQGGGVSRGLRLATIVLSVLLVVAGSTLHLVFDTPDQFEDITLCGFNIDIVSLDLLKGVLFVVQGAPLRELVQLLCDARAGFTFADINHAIRGRYEAVADRMRILLQATVVLPLVGWLSAPLMSRLAAGAGGSRAPRQLPVPAWLPVDIHATPTYELLYALQAFGCTAAGAFSICVDAFFIRLMLLISAEIEVLCENISAIGVPHPAQGSGGCICRCQPNAADLACTCKGCVKAFTSSPEEASDEMYQLLVKAVRHHQTIIRMVALLQQTMDALVFIVLFANMANLCCSLFATAILLQRGGSLTKTLKGLSAVPVVLYQTSLYCLFGHIVTDQSEKLYNAAISCGWVNCDARFKRSLLIFMVEAMKPLEITVGKFCKLSRQMLLQVFHSSYALMNLLYYYHYNTE</sequence>
<comment type="caution">
    <text evidence="10">Lacks conserved residue(s) required for the propagation of feature annotation.</text>
</comment>
<dbReference type="PANTHER" id="PTHR21137:SF35">
    <property type="entry name" value="ODORANT RECEPTOR 19A-RELATED"/>
    <property type="match status" value="1"/>
</dbReference>
<evidence type="ECO:0000256" key="5">
    <source>
        <dbReference type="ARBA" id="ARBA00022725"/>
    </source>
</evidence>
<keyword evidence="7 10" id="KW-0472">Membrane</keyword>
<evidence type="ECO:0000256" key="4">
    <source>
        <dbReference type="ARBA" id="ARBA00022692"/>
    </source>
</evidence>
<proteinExistence type="evidence at transcript level"/>
<feature type="transmembrane region" description="Helical" evidence="10">
    <location>
        <begin position="180"/>
        <end position="204"/>
    </location>
</feature>
<name>A0A0M4JMF9_LOCMI</name>
<dbReference type="EMBL" id="KP843250">
    <property type="protein sequence ID" value="ALD51386.1"/>
    <property type="molecule type" value="mRNA"/>
</dbReference>
<feature type="transmembrane region" description="Helical" evidence="10">
    <location>
        <begin position="332"/>
        <end position="353"/>
    </location>
</feature>
<evidence type="ECO:0000256" key="10">
    <source>
        <dbReference type="RuleBase" id="RU351113"/>
    </source>
</evidence>
<keyword evidence="6 10" id="KW-1133">Transmembrane helix</keyword>
<accession>A0A0M4JMF9</accession>
<feature type="transmembrane region" description="Helical" evidence="10">
    <location>
        <begin position="127"/>
        <end position="146"/>
    </location>
</feature>
<reference evidence="11" key="2">
    <citation type="submission" date="2015-02" db="EMBL/GenBank/DDBJ databases">
        <authorList>
            <person name="Torres C."/>
        </authorList>
    </citation>
    <scope>NUCLEOTIDE SEQUENCE</scope>
</reference>
<evidence type="ECO:0000256" key="9">
    <source>
        <dbReference type="ARBA" id="ARBA00023224"/>
    </source>
</evidence>
<evidence type="ECO:0000256" key="8">
    <source>
        <dbReference type="ARBA" id="ARBA00023170"/>
    </source>
</evidence>
<evidence type="ECO:0000256" key="2">
    <source>
        <dbReference type="ARBA" id="ARBA00022475"/>
    </source>
</evidence>
<keyword evidence="2" id="KW-1003">Cell membrane</keyword>
<dbReference type="InterPro" id="IPR004117">
    <property type="entry name" value="7tm6_olfct_rcpt"/>
</dbReference>
<keyword evidence="3 10" id="KW-0716">Sensory transduction</keyword>
<evidence type="ECO:0000313" key="11">
    <source>
        <dbReference type="EMBL" id="ALD51386.1"/>
    </source>
</evidence>
<feature type="transmembrane region" description="Helical" evidence="10">
    <location>
        <begin position="296"/>
        <end position="320"/>
    </location>
</feature>
<dbReference type="GO" id="GO:0004984">
    <property type="term" value="F:olfactory receptor activity"/>
    <property type="evidence" value="ECO:0007669"/>
    <property type="project" value="InterPro"/>
</dbReference>
<evidence type="ECO:0000256" key="6">
    <source>
        <dbReference type="ARBA" id="ARBA00022989"/>
    </source>
</evidence>
<dbReference type="Pfam" id="PF02949">
    <property type="entry name" value="7tm_6"/>
    <property type="match status" value="1"/>
</dbReference>
<organism evidence="11">
    <name type="scientific">Locusta migratoria</name>
    <name type="common">Migratory locust</name>
    <dbReference type="NCBI Taxonomy" id="7004"/>
    <lineage>
        <taxon>Eukaryota</taxon>
        <taxon>Metazoa</taxon>
        <taxon>Ecdysozoa</taxon>
        <taxon>Arthropoda</taxon>
        <taxon>Hexapoda</taxon>
        <taxon>Insecta</taxon>
        <taxon>Pterygota</taxon>
        <taxon>Neoptera</taxon>
        <taxon>Polyneoptera</taxon>
        <taxon>Orthoptera</taxon>
        <taxon>Caelifera</taxon>
        <taxon>Acrididea</taxon>
        <taxon>Acridomorpha</taxon>
        <taxon>Acridoidea</taxon>
        <taxon>Acrididae</taxon>
        <taxon>Oedipodinae</taxon>
        <taxon>Locusta</taxon>
    </lineage>
</organism>
<keyword evidence="9 10" id="KW-0807">Transducer</keyword>
<reference evidence="11" key="1">
    <citation type="journal article" date="2015" name="Cell. Mol. Life Sci.">
        <title>Identification and functional analysis of olfactory receptor family reveal unusual characteristics of the olfactory system in the migratory locust.</title>
        <authorList>
            <person name="Wang Z."/>
            <person name="Yang P."/>
            <person name="Chen D."/>
            <person name="Jiang F."/>
            <person name="Li Y."/>
            <person name="Wang X."/>
            <person name="Kang L."/>
        </authorList>
    </citation>
    <scope>NUCLEOTIDE SEQUENCE</scope>
</reference>
<dbReference type="GO" id="GO:0005886">
    <property type="term" value="C:plasma membrane"/>
    <property type="evidence" value="ECO:0007669"/>
    <property type="project" value="UniProtKB-SubCell"/>
</dbReference>
<evidence type="ECO:0000256" key="3">
    <source>
        <dbReference type="ARBA" id="ARBA00022606"/>
    </source>
</evidence>